<protein>
    <recommendedName>
        <fullName evidence="4">lysozyme</fullName>
        <ecNumber evidence="4">3.2.1.17</ecNumber>
    </recommendedName>
</protein>
<evidence type="ECO:0000256" key="13">
    <source>
        <dbReference type="SAM" id="SignalP"/>
    </source>
</evidence>
<evidence type="ECO:0000256" key="10">
    <source>
        <dbReference type="ARBA" id="ARBA00023295"/>
    </source>
</evidence>
<keyword evidence="9" id="KW-1015">Disulfide bond</keyword>
<feature type="compositionally biased region" description="Low complexity" evidence="12">
    <location>
        <begin position="57"/>
        <end position="91"/>
    </location>
</feature>
<keyword evidence="6" id="KW-0929">Antimicrobial</keyword>
<dbReference type="RefSeq" id="WP_121371562.1">
    <property type="nucleotide sequence ID" value="NZ_RBKS01000001.1"/>
</dbReference>
<dbReference type="PROSITE" id="PS51904">
    <property type="entry name" value="GLYCOSYL_HYDROL_F25_2"/>
    <property type="match status" value="1"/>
</dbReference>
<dbReference type="InterPro" id="IPR002053">
    <property type="entry name" value="Glyco_hydro_25"/>
</dbReference>
<evidence type="ECO:0000256" key="11">
    <source>
        <dbReference type="ARBA" id="ARBA00055588"/>
    </source>
</evidence>
<keyword evidence="7" id="KW-0081">Bacteriolytic enzyme</keyword>
<dbReference type="Pfam" id="PF01183">
    <property type="entry name" value="Glyco_hydro_25"/>
    <property type="match status" value="1"/>
</dbReference>
<comment type="function">
    <text evidence="11">This enzyme has both lysozyme (acetylmuramidase) and diacetylmuramidase activities.</text>
</comment>
<feature type="chain" id="PRO_5019821583" description="lysozyme" evidence="13">
    <location>
        <begin position="32"/>
        <end position="578"/>
    </location>
</feature>
<dbReference type="Proteomes" id="UP000280008">
    <property type="component" value="Unassembled WGS sequence"/>
</dbReference>
<keyword evidence="8" id="KW-0378">Hydrolase</keyword>
<feature type="domain" description="Bulb-type lectin" evidence="14">
    <location>
        <begin position="362"/>
        <end position="468"/>
    </location>
</feature>
<dbReference type="PROSITE" id="PS50927">
    <property type="entry name" value="BULB_LECTIN"/>
    <property type="match status" value="2"/>
</dbReference>
<keyword evidence="13" id="KW-0732">Signal</keyword>
<evidence type="ECO:0000256" key="4">
    <source>
        <dbReference type="ARBA" id="ARBA00012732"/>
    </source>
</evidence>
<keyword evidence="16" id="KW-1185">Reference proteome</keyword>
<dbReference type="GO" id="GO:0009253">
    <property type="term" value="P:peptidoglycan catabolic process"/>
    <property type="evidence" value="ECO:0007669"/>
    <property type="project" value="InterPro"/>
</dbReference>
<keyword evidence="10" id="KW-0326">Glycosidase</keyword>
<organism evidence="15 16">
    <name type="scientific">Frondihabitans australicus</name>
    <dbReference type="NCBI Taxonomy" id="386892"/>
    <lineage>
        <taxon>Bacteria</taxon>
        <taxon>Bacillati</taxon>
        <taxon>Actinomycetota</taxon>
        <taxon>Actinomycetes</taxon>
        <taxon>Micrococcales</taxon>
        <taxon>Microbacteriaceae</taxon>
        <taxon>Frondihabitans</taxon>
    </lineage>
</organism>
<dbReference type="Gene3D" id="2.90.10.10">
    <property type="entry name" value="Bulb-type lectin domain"/>
    <property type="match status" value="4"/>
</dbReference>
<dbReference type="PANTHER" id="PTHR34135:SF2">
    <property type="entry name" value="LYSOZYME"/>
    <property type="match status" value="1"/>
</dbReference>
<dbReference type="GO" id="GO:0005576">
    <property type="term" value="C:extracellular region"/>
    <property type="evidence" value="ECO:0007669"/>
    <property type="project" value="UniProtKB-SubCell"/>
</dbReference>
<dbReference type="InterPro" id="IPR001480">
    <property type="entry name" value="Bulb-type_lectin_dom"/>
</dbReference>
<comment type="subcellular location">
    <subcellularLocation>
        <location evidence="2">Secreted</location>
    </subcellularLocation>
</comment>
<dbReference type="PANTHER" id="PTHR34135">
    <property type="entry name" value="LYSOZYME"/>
    <property type="match status" value="1"/>
</dbReference>
<feature type="signal peptide" evidence="13">
    <location>
        <begin position="1"/>
        <end position="31"/>
    </location>
</feature>
<dbReference type="InterPro" id="IPR018077">
    <property type="entry name" value="Glyco_hydro_fam25_subgr"/>
</dbReference>
<dbReference type="SMART" id="SM00108">
    <property type="entry name" value="B_lectin"/>
    <property type="match status" value="2"/>
</dbReference>
<feature type="domain" description="Bulb-type lectin" evidence="14">
    <location>
        <begin position="470"/>
        <end position="577"/>
    </location>
</feature>
<dbReference type="SUPFAM" id="SSF51445">
    <property type="entry name" value="(Trans)glycosidases"/>
    <property type="match status" value="1"/>
</dbReference>
<dbReference type="GO" id="GO:0031640">
    <property type="term" value="P:killing of cells of another organism"/>
    <property type="evidence" value="ECO:0007669"/>
    <property type="project" value="UniProtKB-KW"/>
</dbReference>
<comment type="catalytic activity">
    <reaction evidence="1">
        <text>Hydrolysis of (1-&gt;4)-beta-linkages between N-acetylmuramic acid and N-acetyl-D-glucosamine residues in a peptidoglycan and between N-acetyl-D-glucosamine residues in chitodextrins.</text>
        <dbReference type="EC" id="3.2.1.17"/>
    </reaction>
</comment>
<dbReference type="GO" id="GO:0003796">
    <property type="term" value="F:lysozyme activity"/>
    <property type="evidence" value="ECO:0007669"/>
    <property type="project" value="UniProtKB-EC"/>
</dbReference>
<dbReference type="CDD" id="cd06412">
    <property type="entry name" value="GH25_CH-type"/>
    <property type="match status" value="1"/>
</dbReference>
<dbReference type="EC" id="3.2.1.17" evidence="4"/>
<proteinExistence type="inferred from homology"/>
<accession>A0A495IKV1</accession>
<feature type="region of interest" description="Disordered" evidence="12">
    <location>
        <begin position="57"/>
        <end position="115"/>
    </location>
</feature>
<sequence length="578" mass="58634">MTSFVRRAAIFTTTLAVVAAGGVGLAAAAQAATDPSAAATAAATATPSAAATSAATASPSASTTAAPTATASPSATSGSSSGAGGSSATAGQDPSLAVQNANGNHAMGSTIPADDSASGATSLKLHSLATVQATAQAATPSGLKGLDVSAYQPSVNWSSVAANGAKFAYIKATEGTTYTSSTFASQYNGAYAAGLSRGAYVFATPNTSTGAAQATYFVNHGGNWTNDGRTLPPLLDIEYGYNATCWGLSQAAMVAWIKDFSNTVLKLTGIRPAIYSTTDWWSQCTGNNSGFSQNPLFIAHYTTASTPGTLPASWKSWSVWQWADSGVFPGDQDVFNGTIGQLKYFALGTTASSVPVAGATASSTLAAGAKLTAGKSMTSSNGQFTLSMQSDGNLVLSGNGHVMWYSHTSGSGAYLTMQADGNLVIYSATGTALWKTSTTGTGGTMVLSSSGQLQVTTSNGQVWTSGWTGTSYISKGTNLVAGQTIHDVSGLVQGIMQSDGNFVVYINRKAKWQSGTGGNPGSRLDLQSDGNLVLYNSAGRAIWTSRSTGANPILQTQTDGNMVLTAGGKVKWYSRTSV</sequence>
<dbReference type="EMBL" id="RBKS01000001">
    <property type="protein sequence ID" value="RKR76607.1"/>
    <property type="molecule type" value="Genomic_DNA"/>
</dbReference>
<dbReference type="GO" id="GO:0016998">
    <property type="term" value="P:cell wall macromolecule catabolic process"/>
    <property type="evidence" value="ECO:0007669"/>
    <property type="project" value="InterPro"/>
</dbReference>
<dbReference type="SMART" id="SM00641">
    <property type="entry name" value="Glyco_25"/>
    <property type="match status" value="1"/>
</dbReference>
<evidence type="ECO:0000256" key="6">
    <source>
        <dbReference type="ARBA" id="ARBA00022529"/>
    </source>
</evidence>
<dbReference type="OrthoDB" id="287365at2"/>
<gene>
    <name evidence="15" type="ORF">C8E83_3784</name>
</gene>
<dbReference type="FunFam" id="3.20.20.80:FF:000060">
    <property type="entry name" value="Lysozyme M1"/>
    <property type="match status" value="1"/>
</dbReference>
<evidence type="ECO:0000256" key="9">
    <source>
        <dbReference type="ARBA" id="ARBA00023157"/>
    </source>
</evidence>
<reference evidence="15 16" key="1">
    <citation type="submission" date="2018-10" db="EMBL/GenBank/DDBJ databases">
        <title>Sequencing the genomes of 1000 actinobacteria strains.</title>
        <authorList>
            <person name="Klenk H.-P."/>
        </authorList>
    </citation>
    <scope>NUCLEOTIDE SEQUENCE [LARGE SCALE GENOMIC DNA]</scope>
    <source>
        <strain evidence="15 16">DSM 17894</strain>
    </source>
</reference>
<evidence type="ECO:0000313" key="16">
    <source>
        <dbReference type="Proteomes" id="UP000280008"/>
    </source>
</evidence>
<evidence type="ECO:0000256" key="12">
    <source>
        <dbReference type="SAM" id="MobiDB-lite"/>
    </source>
</evidence>
<dbReference type="GO" id="GO:0016052">
    <property type="term" value="P:carbohydrate catabolic process"/>
    <property type="evidence" value="ECO:0007669"/>
    <property type="project" value="TreeGrafter"/>
</dbReference>
<evidence type="ECO:0000256" key="3">
    <source>
        <dbReference type="ARBA" id="ARBA00010646"/>
    </source>
</evidence>
<dbReference type="Gene3D" id="3.20.20.80">
    <property type="entry name" value="Glycosidases"/>
    <property type="match status" value="1"/>
</dbReference>
<evidence type="ECO:0000256" key="5">
    <source>
        <dbReference type="ARBA" id="ARBA00022525"/>
    </source>
</evidence>
<comment type="similarity">
    <text evidence="3">Belongs to the glycosyl hydrolase 25 family.</text>
</comment>
<dbReference type="GO" id="GO:0042742">
    <property type="term" value="P:defense response to bacterium"/>
    <property type="evidence" value="ECO:0007669"/>
    <property type="project" value="UniProtKB-KW"/>
</dbReference>
<dbReference type="InterPro" id="IPR036426">
    <property type="entry name" value="Bulb-type_lectin_dom_sf"/>
</dbReference>
<evidence type="ECO:0000256" key="7">
    <source>
        <dbReference type="ARBA" id="ARBA00022638"/>
    </source>
</evidence>
<comment type="caution">
    <text evidence="15">The sequence shown here is derived from an EMBL/GenBank/DDBJ whole genome shotgun (WGS) entry which is preliminary data.</text>
</comment>
<evidence type="ECO:0000256" key="8">
    <source>
        <dbReference type="ARBA" id="ARBA00022801"/>
    </source>
</evidence>
<dbReference type="InterPro" id="IPR017853">
    <property type="entry name" value="GH"/>
</dbReference>
<evidence type="ECO:0000259" key="14">
    <source>
        <dbReference type="PROSITE" id="PS50927"/>
    </source>
</evidence>
<evidence type="ECO:0000256" key="2">
    <source>
        <dbReference type="ARBA" id="ARBA00004613"/>
    </source>
</evidence>
<evidence type="ECO:0000256" key="1">
    <source>
        <dbReference type="ARBA" id="ARBA00000632"/>
    </source>
</evidence>
<evidence type="ECO:0000313" key="15">
    <source>
        <dbReference type="EMBL" id="RKR76607.1"/>
    </source>
</evidence>
<dbReference type="AlphaFoldDB" id="A0A495IKV1"/>
<name>A0A495IKV1_9MICO</name>
<keyword evidence="5" id="KW-0964">Secreted</keyword>
<dbReference type="SUPFAM" id="SSF51110">
    <property type="entry name" value="alpha-D-mannose-specific plant lectins"/>
    <property type="match status" value="2"/>
</dbReference>